<comment type="caution">
    <text evidence="2">The sequence shown here is derived from an EMBL/GenBank/DDBJ whole genome shotgun (WGS) entry which is preliminary data.</text>
</comment>
<evidence type="ECO:0000256" key="1">
    <source>
        <dbReference type="SAM" id="MobiDB-lite"/>
    </source>
</evidence>
<reference evidence="2" key="1">
    <citation type="submission" date="2022-08" db="EMBL/GenBank/DDBJ databases">
        <authorList>
            <consortium name="DOE Joint Genome Institute"/>
            <person name="Min B."/>
            <person name="Riley R."/>
            <person name="Sierra-Patev S."/>
            <person name="Naranjo-Ortiz M."/>
            <person name="Looney B."/>
            <person name="Konkel Z."/>
            <person name="Slot J.C."/>
            <person name="Sakamoto Y."/>
            <person name="Steenwyk J.L."/>
            <person name="Rokas A."/>
            <person name="Carro J."/>
            <person name="Camarero S."/>
            <person name="Ferreira P."/>
            <person name="Molpeceres G."/>
            <person name="Ruiz-Duenas F.J."/>
            <person name="Serrano A."/>
            <person name="Henrissat B."/>
            <person name="Drula E."/>
            <person name="Hughes K.W."/>
            <person name="Mata J.L."/>
            <person name="Ishikawa N.K."/>
            <person name="Vargas-Isla R."/>
            <person name="Ushijima S."/>
            <person name="Smith C.A."/>
            <person name="Ahrendt S."/>
            <person name="Andreopoulos W."/>
            <person name="He G."/>
            <person name="Labutti K."/>
            <person name="Lipzen A."/>
            <person name="Ng V."/>
            <person name="Sandor L."/>
            <person name="Barry K."/>
            <person name="Martinez A.T."/>
            <person name="Xiao Y."/>
            <person name="Gibbons J.G."/>
            <person name="Terashima K."/>
            <person name="Hibbett D.S."/>
            <person name="Grigoriev I.V."/>
        </authorList>
    </citation>
    <scope>NUCLEOTIDE SEQUENCE</scope>
    <source>
        <strain evidence="2">TFB7829</strain>
    </source>
</reference>
<evidence type="ECO:0000313" key="2">
    <source>
        <dbReference type="EMBL" id="KAJ3990174.1"/>
    </source>
</evidence>
<dbReference type="EMBL" id="MU801892">
    <property type="protein sequence ID" value="KAJ3990174.1"/>
    <property type="molecule type" value="Genomic_DNA"/>
</dbReference>
<feature type="compositionally biased region" description="Basic and acidic residues" evidence="1">
    <location>
        <begin position="9"/>
        <end position="23"/>
    </location>
</feature>
<name>A0AA38UYA4_9AGAR</name>
<evidence type="ECO:0000313" key="3">
    <source>
        <dbReference type="Proteomes" id="UP001163850"/>
    </source>
</evidence>
<feature type="region of interest" description="Disordered" evidence="1">
    <location>
        <begin position="1"/>
        <end position="23"/>
    </location>
</feature>
<organism evidence="2 3">
    <name type="scientific">Lentinula detonsa</name>
    <dbReference type="NCBI Taxonomy" id="2804962"/>
    <lineage>
        <taxon>Eukaryota</taxon>
        <taxon>Fungi</taxon>
        <taxon>Dikarya</taxon>
        <taxon>Basidiomycota</taxon>
        <taxon>Agaricomycotina</taxon>
        <taxon>Agaricomycetes</taxon>
        <taxon>Agaricomycetidae</taxon>
        <taxon>Agaricales</taxon>
        <taxon>Marasmiineae</taxon>
        <taxon>Omphalotaceae</taxon>
        <taxon>Lentinula</taxon>
    </lineage>
</organism>
<dbReference type="Proteomes" id="UP001163850">
    <property type="component" value="Unassembled WGS sequence"/>
</dbReference>
<protein>
    <submittedName>
        <fullName evidence="2">Uncharacterized protein</fullName>
    </submittedName>
</protein>
<dbReference type="AlphaFoldDB" id="A0AA38UYA4"/>
<proteinExistence type="predicted"/>
<accession>A0AA38UYA4</accession>
<sequence>MGATSMTFEAHRPTELTSKSHTDFDQIVVKETTPANEQIQESAETQHRHCEHQLAVFKQFRKLAQLKGHSADTQSECPLNISSDDNLLNGSATDLKEVVETHSFPAIDAHNNTDVEDSRVLAFKIRELINVFLPVIPSLPLSDTSELASTSMSSPTFDDISRCLLPFRQLAIKINEKYLVDLLSDPTIMNDDTKKEQAPMRTILHTLASPNDQEDSDGGFRSIGKDGHVLTPSAAGASIMLYLPLQPQNMDIVQLAESQLVFVMAPCRVPSVSFTNTHGSEAANLSVHGTAGCKRKWWPFHHKRKSIQSQGCKSSSSPQDVPSVQNPIINSSSSPVLRRVVKKLWLPSRTKFSIEATWWGYRIFLPPPVMSILNDKEITLVKRAAMISTALTWFFANIPVAEFPPPLQPVLLLLQKIVPYVSHIGTFISWSWETIKGYDTGYGVILNATWLLPVAPVPGTWKVDSFPGTTPTRERSDHVHTVADIPNATSVNVADTSAPLSLNHVDSSADVPVVNTPSNGILIRNPLLPLMGSGGTRFVEALDENSAVITLPVVSSVQCLEDCEPIDDPKTQWEVVDEKESDTTKPDGHFESLEEAARLHCEGGRPSAYEVWNSKVRHVLDSRHGYNNGIRPVQEILHAGHPSGTKFLDSVPVLVDPEKLVCGFVSFAFASRPDTDLPKDGMSLNAVLVNIERDTEDEIRSNLLKDIEERCSFENPAQPLAGHHHPDQQPGRLCIKRRTFVVQSQIQQALIKTLAQLQPPPEMLLSTSWSDPPLSPLPLKLLNLEMLPPSSAICPPDTLSPLGEISFLKCFSPPASTPFRPDSENFIDRTLISDERRNDNKCFVHSEIMDKNIHTEDYTPQDPGLRNALQLSPEPDVVLSCWQTDSTFSFYDCMREASYDNESSTSHVCSDAPRQQIIKPIVAPSPVHSLQQWLEELEEMVDSLVEEDDY</sequence>
<gene>
    <name evidence="2" type="ORF">F5890DRAFT_1561200</name>
</gene>